<keyword evidence="3" id="KW-0808">Transferase</keyword>
<feature type="region of interest" description="Disordered" evidence="2">
    <location>
        <begin position="129"/>
        <end position="150"/>
    </location>
</feature>
<keyword evidence="4" id="KW-1185">Reference proteome</keyword>
<dbReference type="Proteomes" id="UP000237983">
    <property type="component" value="Unassembled WGS sequence"/>
</dbReference>
<dbReference type="EMBL" id="PVTL01000001">
    <property type="protein sequence ID" value="PRY70423.1"/>
    <property type="molecule type" value="Genomic_DNA"/>
</dbReference>
<evidence type="ECO:0000313" key="3">
    <source>
        <dbReference type="EMBL" id="PRY70423.1"/>
    </source>
</evidence>
<dbReference type="GO" id="GO:0016758">
    <property type="term" value="F:hexosyltransferase activity"/>
    <property type="evidence" value="ECO:0007669"/>
    <property type="project" value="TreeGrafter"/>
</dbReference>
<keyword evidence="3" id="KW-0328">Glycosyltransferase</keyword>
<reference evidence="3 4" key="1">
    <citation type="submission" date="2018-03" db="EMBL/GenBank/DDBJ databases">
        <title>Genomic Encyclopedia of Type Strains, Phase III (KMG-III): the genomes of soil and plant-associated and newly described type strains.</title>
        <authorList>
            <person name="Whitman W."/>
        </authorList>
    </citation>
    <scope>NUCLEOTIDE SEQUENCE [LARGE SCALE GENOMIC DNA]</scope>
    <source>
        <strain evidence="3 4">CGMCC 1.12484</strain>
    </source>
</reference>
<accession>A0A2T0VJQ5</accession>
<proteinExistence type="predicted"/>
<dbReference type="PANTHER" id="PTHR45947:SF3">
    <property type="entry name" value="SULFOQUINOVOSYL TRANSFERASE SQD2"/>
    <property type="match status" value="1"/>
</dbReference>
<evidence type="ECO:0000313" key="4">
    <source>
        <dbReference type="Proteomes" id="UP000237983"/>
    </source>
</evidence>
<name>A0A2T0VJQ5_9MICO</name>
<dbReference type="SUPFAM" id="SSF53756">
    <property type="entry name" value="UDP-Glycosyltransferase/glycogen phosphorylase"/>
    <property type="match status" value="1"/>
</dbReference>
<comment type="caution">
    <text evidence="3">The sequence shown here is derived from an EMBL/GenBank/DDBJ whole genome shotgun (WGS) entry which is preliminary data.</text>
</comment>
<feature type="compositionally biased region" description="Polar residues" evidence="2">
    <location>
        <begin position="136"/>
        <end position="146"/>
    </location>
</feature>
<dbReference type="Gene3D" id="3.40.50.2000">
    <property type="entry name" value="Glycogen Phosphorylase B"/>
    <property type="match status" value="2"/>
</dbReference>
<organism evidence="3 4">
    <name type="scientific">Glaciihabitans tibetensis</name>
    <dbReference type="NCBI Taxonomy" id="1266600"/>
    <lineage>
        <taxon>Bacteria</taxon>
        <taxon>Bacillati</taxon>
        <taxon>Actinomycetota</taxon>
        <taxon>Actinomycetes</taxon>
        <taxon>Micrococcales</taxon>
        <taxon>Microbacteriaceae</taxon>
        <taxon>Glaciihabitans</taxon>
    </lineage>
</organism>
<protein>
    <recommendedName>
        <fullName evidence="1">D-inositol 3-phosphate glycosyltransferase</fullName>
    </recommendedName>
</protein>
<gene>
    <name evidence="3" type="ORF">B0I08_101559</name>
</gene>
<evidence type="ECO:0000256" key="2">
    <source>
        <dbReference type="SAM" id="MobiDB-lite"/>
    </source>
</evidence>
<sequence>MRGRLTRSHNGLMRIVHVASFYRSPSDGFSTALRHLGAGYQRAGHEFFLVGPGPVELRRATPTGTHITLPGLPSVAGRRSFVPVGFAILDLLNQLAPDRIEISDRLTRRVVEEWARERDIPTVVLSSDLVAPPQGASGSPTPSGNASLDLPPSRHTAVAPGVDLAEFSPLRWSQPARDRFSGGAQVLLVHVGGLTRRGAPALSLDALGVLLGRGVDARLVLAGEGVLSGRLARRAETLPVTVAERVDDARQLAVLLANVDVALSPGRGDRGIDGMGALEALAAGTPVVATATSDAASVVQGSGELTAANGSAIADGVQRVLARRVDERRSEARARAAKFPWATMVNSLIDIHEFPGLLAPEVNTSR</sequence>
<dbReference type="Pfam" id="PF13692">
    <property type="entry name" value="Glyco_trans_1_4"/>
    <property type="match status" value="1"/>
</dbReference>
<dbReference type="InterPro" id="IPR050194">
    <property type="entry name" value="Glycosyltransferase_grp1"/>
</dbReference>
<dbReference type="AlphaFoldDB" id="A0A2T0VJQ5"/>
<dbReference type="PANTHER" id="PTHR45947">
    <property type="entry name" value="SULFOQUINOVOSYL TRANSFERASE SQD2"/>
    <property type="match status" value="1"/>
</dbReference>
<evidence type="ECO:0000256" key="1">
    <source>
        <dbReference type="ARBA" id="ARBA00021292"/>
    </source>
</evidence>